<name>A0A9P9FRP7_9HYPO</name>
<dbReference type="Proteomes" id="UP000738349">
    <property type="component" value="Unassembled WGS sequence"/>
</dbReference>
<organism evidence="2 3">
    <name type="scientific">Dactylonectria macrodidyma</name>
    <dbReference type="NCBI Taxonomy" id="307937"/>
    <lineage>
        <taxon>Eukaryota</taxon>
        <taxon>Fungi</taxon>
        <taxon>Dikarya</taxon>
        <taxon>Ascomycota</taxon>
        <taxon>Pezizomycotina</taxon>
        <taxon>Sordariomycetes</taxon>
        <taxon>Hypocreomycetidae</taxon>
        <taxon>Hypocreales</taxon>
        <taxon>Nectriaceae</taxon>
        <taxon>Dactylonectria</taxon>
    </lineage>
</organism>
<protein>
    <submittedName>
        <fullName evidence="2">Uncharacterized protein</fullName>
    </submittedName>
</protein>
<gene>
    <name evidence="2" type="ORF">EDB81DRAFT_191634</name>
</gene>
<dbReference type="AlphaFoldDB" id="A0A9P9FRP7"/>
<keyword evidence="3" id="KW-1185">Reference proteome</keyword>
<comment type="caution">
    <text evidence="2">The sequence shown here is derived from an EMBL/GenBank/DDBJ whole genome shotgun (WGS) entry which is preliminary data.</text>
</comment>
<keyword evidence="1" id="KW-0472">Membrane</keyword>
<keyword evidence="1" id="KW-0812">Transmembrane</keyword>
<feature type="transmembrane region" description="Helical" evidence="1">
    <location>
        <begin position="12"/>
        <end position="29"/>
    </location>
</feature>
<proteinExistence type="predicted"/>
<feature type="transmembrane region" description="Helical" evidence="1">
    <location>
        <begin position="62"/>
        <end position="80"/>
    </location>
</feature>
<evidence type="ECO:0000313" key="3">
    <source>
        <dbReference type="Proteomes" id="UP000738349"/>
    </source>
</evidence>
<evidence type="ECO:0000313" key="2">
    <source>
        <dbReference type="EMBL" id="KAH7171143.1"/>
    </source>
</evidence>
<accession>A0A9P9FRP7</accession>
<dbReference type="EMBL" id="JAGMUV010000002">
    <property type="protein sequence ID" value="KAH7171143.1"/>
    <property type="molecule type" value="Genomic_DNA"/>
</dbReference>
<keyword evidence="1" id="KW-1133">Transmembrane helix</keyword>
<reference evidence="2" key="1">
    <citation type="journal article" date="2021" name="Nat. Commun.">
        <title>Genetic determinants of endophytism in the Arabidopsis root mycobiome.</title>
        <authorList>
            <person name="Mesny F."/>
            <person name="Miyauchi S."/>
            <person name="Thiergart T."/>
            <person name="Pickel B."/>
            <person name="Atanasova L."/>
            <person name="Karlsson M."/>
            <person name="Huettel B."/>
            <person name="Barry K.W."/>
            <person name="Haridas S."/>
            <person name="Chen C."/>
            <person name="Bauer D."/>
            <person name="Andreopoulos W."/>
            <person name="Pangilinan J."/>
            <person name="LaButti K."/>
            <person name="Riley R."/>
            <person name="Lipzen A."/>
            <person name="Clum A."/>
            <person name="Drula E."/>
            <person name="Henrissat B."/>
            <person name="Kohler A."/>
            <person name="Grigoriev I.V."/>
            <person name="Martin F.M."/>
            <person name="Hacquard S."/>
        </authorList>
    </citation>
    <scope>NUCLEOTIDE SEQUENCE</scope>
    <source>
        <strain evidence="2">MPI-CAGE-AT-0147</strain>
    </source>
</reference>
<evidence type="ECO:0000256" key="1">
    <source>
        <dbReference type="SAM" id="Phobius"/>
    </source>
</evidence>
<sequence length="110" mass="12496">MGYLWRTETNVWRFLLGLVIVWLLFFTIAHTSSTFFFSSCFLPSFKFPFTVLSIIPTDKFGTVFLEITFYTLCCFLTLRNNSRWDVIGLWLGAGFGTGVGSGKLVIDPGE</sequence>